<keyword evidence="7" id="KW-0808">Transferase</keyword>
<dbReference type="STRING" id="1492898.SY85_05530"/>
<dbReference type="SUPFAM" id="SSF51569">
    <property type="entry name" value="Aldolase"/>
    <property type="match status" value="1"/>
</dbReference>
<proteinExistence type="inferred from homology"/>
<dbReference type="GO" id="GO:0009103">
    <property type="term" value="P:lipopolysaccharide biosynthetic process"/>
    <property type="evidence" value="ECO:0007669"/>
    <property type="project" value="UniProtKB-UniPathway"/>
</dbReference>
<dbReference type="AlphaFoldDB" id="A0A172TSR2"/>
<protein>
    <recommendedName>
        <fullName evidence="5">3-deoxy-8-phosphooctulonate synthase</fullName>
        <ecNumber evidence="5">2.5.1.55</ecNumber>
    </recommendedName>
</protein>
<dbReference type="KEGG" id="fla:SY85_05530"/>
<dbReference type="InterPro" id="IPR006269">
    <property type="entry name" value="KDO8P_synthase"/>
</dbReference>
<dbReference type="RefSeq" id="WP_066402265.1">
    <property type="nucleotide sequence ID" value="NZ_CP011390.1"/>
</dbReference>
<comment type="catalytic activity">
    <reaction evidence="8">
        <text>D-arabinose 5-phosphate + phosphoenolpyruvate + H2O = 3-deoxy-alpha-D-manno-2-octulosonate-8-phosphate + phosphate</text>
        <dbReference type="Rhea" id="RHEA:14053"/>
        <dbReference type="ChEBI" id="CHEBI:15377"/>
        <dbReference type="ChEBI" id="CHEBI:43474"/>
        <dbReference type="ChEBI" id="CHEBI:57693"/>
        <dbReference type="ChEBI" id="CHEBI:58702"/>
        <dbReference type="ChEBI" id="CHEBI:85985"/>
        <dbReference type="EC" id="2.5.1.55"/>
    </reaction>
</comment>
<evidence type="ECO:0000256" key="4">
    <source>
        <dbReference type="ARBA" id="ARBA00010499"/>
    </source>
</evidence>
<keyword evidence="11" id="KW-1185">Reference proteome</keyword>
<dbReference type="NCBIfam" id="NF003543">
    <property type="entry name" value="PRK05198.1"/>
    <property type="match status" value="1"/>
</dbReference>
<evidence type="ECO:0000313" key="10">
    <source>
        <dbReference type="EMBL" id="ANE50036.1"/>
    </source>
</evidence>
<dbReference type="UniPathway" id="UPA00030"/>
<organism evidence="10 11">
    <name type="scientific">Flavisolibacter tropicus</name>
    <dbReference type="NCBI Taxonomy" id="1492898"/>
    <lineage>
        <taxon>Bacteria</taxon>
        <taxon>Pseudomonadati</taxon>
        <taxon>Bacteroidota</taxon>
        <taxon>Chitinophagia</taxon>
        <taxon>Chitinophagales</taxon>
        <taxon>Chitinophagaceae</taxon>
        <taxon>Flavisolibacter</taxon>
    </lineage>
</organism>
<dbReference type="Pfam" id="PF00793">
    <property type="entry name" value="DAHP_synth_1"/>
    <property type="match status" value="1"/>
</dbReference>
<dbReference type="PATRIC" id="fig|1492898.3.peg.1203"/>
<comment type="subcellular location">
    <subcellularLocation>
        <location evidence="1">Cytoplasm</location>
    </subcellularLocation>
</comment>
<dbReference type="Gene3D" id="3.20.20.70">
    <property type="entry name" value="Aldolase class I"/>
    <property type="match status" value="1"/>
</dbReference>
<evidence type="ECO:0000256" key="2">
    <source>
        <dbReference type="ARBA" id="ARBA00004756"/>
    </source>
</evidence>
<accession>A0A172TSR2</accession>
<evidence type="ECO:0000256" key="1">
    <source>
        <dbReference type="ARBA" id="ARBA00004496"/>
    </source>
</evidence>
<evidence type="ECO:0000256" key="7">
    <source>
        <dbReference type="ARBA" id="ARBA00022679"/>
    </source>
</evidence>
<dbReference type="Proteomes" id="UP000077177">
    <property type="component" value="Chromosome"/>
</dbReference>
<dbReference type="UniPathway" id="UPA00357">
    <property type="reaction ID" value="UER00474"/>
</dbReference>
<sequence>MNSFLEPLFSNQEYDKQSFFLIAGPCVVESKELVHQVGEQVSAICKKHGIPYILKASYRKANRTSASSFTGLGDELGLQILHDAGKALGLPTTTDIHTEKEAELAAKYVDVLQIPAFLCRQTDLLVAAANTGKIVNVKKGQFVSGEAMKFAVEKIKNAGNDKVMLTERGTTFGYQDLVVDYRNIPLMQQAGTPVIMDCTHSLQQPNQTSGVTGGNPQLIGTIAKAAIAAGADGLFIETHPDPACAKSDGANMLRLELLEDLLIQLKKIRAAVTA</sequence>
<evidence type="ECO:0000256" key="5">
    <source>
        <dbReference type="ARBA" id="ARBA00012693"/>
    </source>
</evidence>
<comment type="pathway">
    <text evidence="2">Bacterial outer membrane biogenesis; lipopolysaccharide biosynthesis.</text>
</comment>
<gene>
    <name evidence="10" type="ORF">SY85_05530</name>
</gene>
<dbReference type="OrthoDB" id="9776934at2"/>
<reference evidence="11" key="1">
    <citation type="submission" date="2015-01" db="EMBL/GenBank/DDBJ databases">
        <title>Flavisolibacter sp./LCS9/ whole genome sequencing.</title>
        <authorList>
            <person name="Kim M.K."/>
            <person name="Srinivasan S."/>
            <person name="Lee J.-J."/>
        </authorList>
    </citation>
    <scope>NUCLEOTIDE SEQUENCE [LARGE SCALE GENOMIC DNA]</scope>
    <source>
        <strain evidence="11">LCS9</strain>
    </source>
</reference>
<feature type="domain" description="DAHP synthetase I/KDSA" evidence="9">
    <location>
        <begin position="17"/>
        <end position="271"/>
    </location>
</feature>
<comment type="similarity">
    <text evidence="4">Belongs to the KdsA family.</text>
</comment>
<evidence type="ECO:0000256" key="3">
    <source>
        <dbReference type="ARBA" id="ARBA00004845"/>
    </source>
</evidence>
<comment type="pathway">
    <text evidence="3">Carbohydrate biosynthesis; 3-deoxy-D-manno-octulosonate biosynthesis; 3-deoxy-D-manno-octulosonate from D-ribulose 5-phosphate: step 2/3.</text>
</comment>
<dbReference type="GO" id="GO:0008676">
    <property type="term" value="F:3-deoxy-8-phosphooctulonate synthase activity"/>
    <property type="evidence" value="ECO:0007669"/>
    <property type="project" value="UniProtKB-EC"/>
</dbReference>
<reference evidence="10 11" key="2">
    <citation type="journal article" date="2016" name="Int. J. Syst. Evol. Microbiol.">
        <title>Flavisolibacter tropicus sp. nov., isolated from tropical soil.</title>
        <authorList>
            <person name="Lee J.J."/>
            <person name="Kang M.S."/>
            <person name="Kim G.S."/>
            <person name="Lee C.S."/>
            <person name="Lim S."/>
            <person name="Lee J."/>
            <person name="Roh S.H."/>
            <person name="Kang H."/>
            <person name="Ha J.M."/>
            <person name="Bae S."/>
            <person name="Jung H.Y."/>
            <person name="Kim M.K."/>
        </authorList>
    </citation>
    <scope>NUCLEOTIDE SEQUENCE [LARGE SCALE GENOMIC DNA]</scope>
    <source>
        <strain evidence="10 11">LCS9</strain>
    </source>
</reference>
<dbReference type="InterPro" id="IPR006218">
    <property type="entry name" value="DAHP1/KDSA"/>
</dbReference>
<dbReference type="EMBL" id="CP011390">
    <property type="protein sequence ID" value="ANE50036.1"/>
    <property type="molecule type" value="Genomic_DNA"/>
</dbReference>
<dbReference type="NCBIfam" id="TIGR01362">
    <property type="entry name" value="KDO8P_synth"/>
    <property type="match status" value="1"/>
</dbReference>
<evidence type="ECO:0000313" key="11">
    <source>
        <dbReference type="Proteomes" id="UP000077177"/>
    </source>
</evidence>
<evidence type="ECO:0000259" key="9">
    <source>
        <dbReference type="Pfam" id="PF00793"/>
    </source>
</evidence>
<dbReference type="EC" id="2.5.1.55" evidence="5"/>
<name>A0A172TSR2_9BACT</name>
<keyword evidence="6" id="KW-0963">Cytoplasm</keyword>
<evidence type="ECO:0000256" key="6">
    <source>
        <dbReference type="ARBA" id="ARBA00022490"/>
    </source>
</evidence>
<evidence type="ECO:0000256" key="8">
    <source>
        <dbReference type="ARBA" id="ARBA00049112"/>
    </source>
</evidence>
<dbReference type="GO" id="GO:0005737">
    <property type="term" value="C:cytoplasm"/>
    <property type="evidence" value="ECO:0007669"/>
    <property type="project" value="UniProtKB-SubCell"/>
</dbReference>
<dbReference type="InterPro" id="IPR013785">
    <property type="entry name" value="Aldolase_TIM"/>
</dbReference>
<dbReference type="PANTHER" id="PTHR21057">
    <property type="entry name" value="PHOSPHO-2-DEHYDRO-3-DEOXYHEPTONATE ALDOLASE"/>
    <property type="match status" value="1"/>
</dbReference>